<evidence type="ECO:0000256" key="17">
    <source>
        <dbReference type="ARBA" id="ARBA00023157"/>
    </source>
</evidence>
<dbReference type="Proteomes" id="UP000822688">
    <property type="component" value="Chromosome 12"/>
</dbReference>
<evidence type="ECO:0000256" key="24">
    <source>
        <dbReference type="PIRSR" id="PIRSR601382-1"/>
    </source>
</evidence>
<protein>
    <recommendedName>
        <fullName evidence="27">alpha-1,2-Mannosidase</fullName>
        <ecNumber evidence="27">3.2.1.-</ecNumber>
    </recommendedName>
</protein>
<dbReference type="GO" id="GO:0000139">
    <property type="term" value="C:Golgi membrane"/>
    <property type="evidence" value="ECO:0007669"/>
    <property type="project" value="UniProtKB-SubCell"/>
</dbReference>
<dbReference type="Gene3D" id="1.50.10.10">
    <property type="match status" value="1"/>
</dbReference>
<evidence type="ECO:0000256" key="2">
    <source>
        <dbReference type="ARBA" id="ARBA00001936"/>
    </source>
</evidence>
<evidence type="ECO:0000256" key="19">
    <source>
        <dbReference type="ARBA" id="ARBA00023211"/>
    </source>
</evidence>
<evidence type="ECO:0000256" key="7">
    <source>
        <dbReference type="ARBA" id="ARBA00022692"/>
    </source>
</evidence>
<evidence type="ECO:0000256" key="9">
    <source>
        <dbReference type="ARBA" id="ARBA00022801"/>
    </source>
</evidence>
<comment type="cofactor">
    <cofactor evidence="1 25">
        <name>Ca(2+)</name>
        <dbReference type="ChEBI" id="CHEBI:29108"/>
    </cofactor>
</comment>
<dbReference type="PRINTS" id="PR00747">
    <property type="entry name" value="GLYHDRLASE47"/>
</dbReference>
<proteinExistence type="inferred from homology"/>
<feature type="active site" evidence="24">
    <location>
        <position position="479"/>
    </location>
</feature>
<dbReference type="SUPFAM" id="SSF48225">
    <property type="entry name" value="Seven-hairpin glycosidases"/>
    <property type="match status" value="1"/>
</dbReference>
<feature type="active site" description="Proton donor" evidence="24">
    <location>
        <position position="215"/>
    </location>
</feature>
<evidence type="ECO:0000313" key="30">
    <source>
        <dbReference type="EMBL" id="KAG0553755.1"/>
    </source>
</evidence>
<gene>
    <name evidence="30" type="ORF">KC19_12G036500</name>
</gene>
<keyword evidence="14" id="KW-0333">Golgi apparatus</keyword>
<keyword evidence="9 27" id="KW-0378">Hydrolase</keyword>
<keyword evidence="15 28" id="KW-0175">Coiled coil</keyword>
<evidence type="ECO:0000256" key="14">
    <source>
        <dbReference type="ARBA" id="ARBA00023034"/>
    </source>
</evidence>
<dbReference type="EMBL" id="CM026433">
    <property type="protein sequence ID" value="KAG0553755.1"/>
    <property type="molecule type" value="Genomic_DNA"/>
</dbReference>
<dbReference type="GO" id="GO:0005509">
    <property type="term" value="F:calcium ion binding"/>
    <property type="evidence" value="ECO:0007669"/>
    <property type="project" value="InterPro"/>
</dbReference>
<dbReference type="InterPro" id="IPR036026">
    <property type="entry name" value="Seven-hairpin_glycosidases"/>
</dbReference>
<evidence type="ECO:0000256" key="3">
    <source>
        <dbReference type="ARBA" id="ARBA00001946"/>
    </source>
</evidence>
<name>A0A8T0G4B6_CERPU</name>
<keyword evidence="27" id="KW-0326">Glycosidase</keyword>
<keyword evidence="31" id="KW-1185">Reference proteome</keyword>
<evidence type="ECO:0000256" key="18">
    <source>
        <dbReference type="ARBA" id="ARBA00023180"/>
    </source>
</evidence>
<comment type="subcellular location">
    <subcellularLocation>
        <location evidence="23">Endomembrane system</location>
        <topology evidence="23">Single-pass type II membrane protein</topology>
    </subcellularLocation>
    <subcellularLocation>
        <location evidence="4">Golgi apparatus membrane</location>
        <topology evidence="4">Single-pass membrane protein</topology>
    </subcellularLocation>
</comment>
<feature type="active site" evidence="24">
    <location>
        <position position="348"/>
    </location>
</feature>
<keyword evidence="13 29" id="KW-1133">Transmembrane helix</keyword>
<comment type="pathway">
    <text evidence="5">Protein modification; protein glycosylation.</text>
</comment>
<evidence type="ECO:0000256" key="15">
    <source>
        <dbReference type="ARBA" id="ARBA00023054"/>
    </source>
</evidence>
<keyword evidence="12" id="KW-0735">Signal-anchor</keyword>
<comment type="cofactor">
    <cofactor evidence="2">
        <name>Mn(2+)</name>
        <dbReference type="ChEBI" id="CHEBI:29035"/>
    </cofactor>
</comment>
<keyword evidence="8 25" id="KW-0479">Metal-binding</keyword>
<keyword evidence="19" id="KW-0464">Manganese</keyword>
<keyword evidence="7 29" id="KW-0812">Transmembrane</keyword>
<keyword evidence="17 26" id="KW-1015">Disulfide bond</keyword>
<evidence type="ECO:0000256" key="5">
    <source>
        <dbReference type="ARBA" id="ARBA00004922"/>
    </source>
</evidence>
<dbReference type="EC" id="3.2.1.-" evidence="27"/>
<evidence type="ECO:0000256" key="23">
    <source>
        <dbReference type="ARBA" id="ARBA00060399"/>
    </source>
</evidence>
<evidence type="ECO:0000256" key="12">
    <source>
        <dbReference type="ARBA" id="ARBA00022968"/>
    </source>
</evidence>
<comment type="function">
    <text evidence="22">Class I alpha-mannosidase essential for early N-glycan processing. Progressively trims alpha-1,2-linked mannose residues. Produces Man(5)GlcNAc(2) from Man(8)GlcNAc(2), but only Man(6)GlcNAc(2) from Man(9)GlcNAc(2). Has difficulty acting on the terminal mannose of the b-branch. Involved in root development and cell wall biosynthesis.</text>
</comment>
<feature type="disulfide bond" evidence="26">
    <location>
        <begin position="412"/>
        <end position="444"/>
    </location>
</feature>
<keyword evidence="10 25" id="KW-0106">Calcium</keyword>
<evidence type="ECO:0000256" key="16">
    <source>
        <dbReference type="ARBA" id="ARBA00023136"/>
    </source>
</evidence>
<sequence>MARQRTSAGLPRVFHPTYYLRRPRRMLLLFSFFVCTTYFLWDRHNLVVYHEETVEELARENEKLEHKLQELTKVFKEKGETLPKELEFQEHEKRDRKSSEQGYATGLLKRFRPVRRKNPPATDVDKDPVAAERREKIKDAMLHAWTCYEKYAWGMDELLPQSKTGQNQFAGLGATIIDSLDTLYIMGLQKQFEKARDWVAENLDFNKNVETSVFETTIRVLGGLLSAYDLSGEPMFLKKAQQIADRLLPAWETSSGIPYNVINLATGHASNPTWSGGASILADSGTEQVEFIALSQRTGIPKYKEKAEKVIKQLRKVYPSDGLLPYYLYPDSGQLGNHGVVTFGAMGDSFYEYLLKVWIQGNKTEVVKHYREMWEQSMEGMKSLVLKTSDGYTYLAERSYSQISNKMDELACFTPGMLVLGIDGASPQKAEEYLNLAQELAKTCYNMYMSTSTKLAGENYNFHSDGMHVGTSWSIMRPETIESFMYLWRKTGDQKYRDWGWDIFQAFEAQSRIPTGYVGLRDVNSGEKDDKMQSFFLAETLKYLYLLFSPSTVIPLDEWVFNTEAHPVRIVPRMNEPISLEDEVRKERGKPSNPVLQIEQRQRWKGRGKIAN</sequence>
<evidence type="ECO:0000256" key="29">
    <source>
        <dbReference type="SAM" id="Phobius"/>
    </source>
</evidence>
<comment type="similarity">
    <text evidence="6 27">Belongs to the glycosyl hydrolase 47 family.</text>
</comment>
<dbReference type="InterPro" id="IPR050749">
    <property type="entry name" value="Glycosyl_Hydrolase_47"/>
</dbReference>
<comment type="caution">
    <text evidence="30">The sequence shown here is derived from an EMBL/GenBank/DDBJ whole genome shotgun (WGS) entry which is preliminary data.</text>
</comment>
<reference evidence="30" key="1">
    <citation type="submission" date="2020-06" db="EMBL/GenBank/DDBJ databases">
        <title>WGS assembly of Ceratodon purpureus strain R40.</title>
        <authorList>
            <person name="Carey S.B."/>
            <person name="Jenkins J."/>
            <person name="Shu S."/>
            <person name="Lovell J.T."/>
            <person name="Sreedasyam A."/>
            <person name="Maumus F."/>
            <person name="Tiley G.P."/>
            <person name="Fernandez-Pozo N."/>
            <person name="Barry K."/>
            <person name="Chen C."/>
            <person name="Wang M."/>
            <person name="Lipzen A."/>
            <person name="Daum C."/>
            <person name="Saski C.A."/>
            <person name="Payton A.C."/>
            <person name="Mcbreen J.C."/>
            <person name="Conrad R.E."/>
            <person name="Kollar L.M."/>
            <person name="Olsson S."/>
            <person name="Huttunen S."/>
            <person name="Landis J.B."/>
            <person name="Wickett N.J."/>
            <person name="Johnson M.G."/>
            <person name="Rensing S.A."/>
            <person name="Grimwood J."/>
            <person name="Schmutz J."/>
            <person name="Mcdaniel S.F."/>
        </authorList>
    </citation>
    <scope>NUCLEOTIDE SEQUENCE</scope>
    <source>
        <strain evidence="30">R40</strain>
    </source>
</reference>
<keyword evidence="11" id="KW-0460">Magnesium</keyword>
<evidence type="ECO:0000313" key="31">
    <source>
        <dbReference type="Proteomes" id="UP000822688"/>
    </source>
</evidence>
<dbReference type="GO" id="GO:0005975">
    <property type="term" value="P:carbohydrate metabolic process"/>
    <property type="evidence" value="ECO:0007669"/>
    <property type="project" value="InterPro"/>
</dbReference>
<accession>A0A8T0G4B6</accession>
<comment type="catalytic activity">
    <reaction evidence="21">
        <text>N(4)-(alpha-D-Man-(1-&gt;2)-alpha-D-Man-(1-&gt;2)-alpha-D-Man-(1-&gt;3)-[alpha-D-Man-(1-&gt;2)-alpha-D-Man-(1-&gt;3)-[alpha-D-Man-(1-&gt;2)-alpha-D-Man-(1-&gt;6)]-alpha-D-Man-(1-&gt;6)]-beta-D-Man-(1-&gt;4)-beta-D-GlcNAc-(1-&gt;4)-beta-D-GlcNAc)-L-asparaginyl-[protein] (N-glucan mannose isomer 9A1,2,3B1,2,3) + 4 H2O = N(4)-(alpha-D-Man-(1-&gt;3)-[alpha-D-Man-(1-&gt;3)-[alpha-D-Man-(1-&gt;6)]-alpha-D-Man-(1-&gt;6)]-beta-D-Man-(1-&gt;4)-beta-D-GlcNAc-(1-&gt;4)-beta-D-GlcNAc)-L-asparaginyl-[protein] (N-glucan mannose isomer 5A1,2) + 4 beta-D-mannose</text>
        <dbReference type="Rhea" id="RHEA:56008"/>
        <dbReference type="Rhea" id="RHEA-COMP:14356"/>
        <dbReference type="Rhea" id="RHEA-COMP:14367"/>
        <dbReference type="ChEBI" id="CHEBI:15377"/>
        <dbReference type="ChEBI" id="CHEBI:28563"/>
        <dbReference type="ChEBI" id="CHEBI:59087"/>
        <dbReference type="ChEBI" id="CHEBI:139493"/>
        <dbReference type="EC" id="3.2.1.113"/>
    </reaction>
</comment>
<dbReference type="GO" id="GO:0004571">
    <property type="term" value="F:mannosyl-oligosaccharide 1,2-alpha-mannosidase activity"/>
    <property type="evidence" value="ECO:0007669"/>
    <property type="project" value="UniProtKB-EC"/>
</dbReference>
<feature type="active site" description="Proton donor" evidence="24">
    <location>
        <position position="458"/>
    </location>
</feature>
<evidence type="ECO:0000256" key="27">
    <source>
        <dbReference type="RuleBase" id="RU361193"/>
    </source>
</evidence>
<evidence type="ECO:0000256" key="20">
    <source>
        <dbReference type="ARBA" id="ARBA00047669"/>
    </source>
</evidence>
<dbReference type="OrthoDB" id="8118055at2759"/>
<dbReference type="PANTHER" id="PTHR11742">
    <property type="entry name" value="MANNOSYL-OLIGOSACCHARIDE ALPHA-1,2-MANNOSIDASE-RELATED"/>
    <property type="match status" value="1"/>
</dbReference>
<evidence type="ECO:0000256" key="11">
    <source>
        <dbReference type="ARBA" id="ARBA00022842"/>
    </source>
</evidence>
<dbReference type="GO" id="GO:0006491">
    <property type="term" value="P:N-glycan processing"/>
    <property type="evidence" value="ECO:0007669"/>
    <property type="project" value="UniProtKB-ARBA"/>
</dbReference>
<evidence type="ECO:0000256" key="25">
    <source>
        <dbReference type="PIRSR" id="PIRSR601382-2"/>
    </source>
</evidence>
<dbReference type="GO" id="GO:0005783">
    <property type="term" value="C:endoplasmic reticulum"/>
    <property type="evidence" value="ECO:0007669"/>
    <property type="project" value="TreeGrafter"/>
</dbReference>
<dbReference type="Pfam" id="PF01532">
    <property type="entry name" value="Glyco_hydro_47"/>
    <property type="match status" value="1"/>
</dbReference>
<evidence type="ECO:0000256" key="8">
    <source>
        <dbReference type="ARBA" id="ARBA00022723"/>
    </source>
</evidence>
<dbReference type="InterPro" id="IPR012341">
    <property type="entry name" value="6hp_glycosidase-like_sf"/>
</dbReference>
<feature type="coiled-coil region" evidence="28">
    <location>
        <begin position="47"/>
        <end position="81"/>
    </location>
</feature>
<dbReference type="PANTHER" id="PTHR11742:SF6">
    <property type="entry name" value="MANNOSYL-OLIGOSACCHARIDE ALPHA-1,2-MANNOSIDASE IA-RELATED"/>
    <property type="match status" value="1"/>
</dbReference>
<dbReference type="FunFam" id="1.50.10.10:FF:000024">
    <property type="entry name" value="alpha-1,2-Mannosidase"/>
    <property type="match status" value="1"/>
</dbReference>
<feature type="binding site" evidence="25">
    <location>
        <position position="563"/>
    </location>
    <ligand>
        <name>Ca(2+)</name>
        <dbReference type="ChEBI" id="CHEBI:29108"/>
    </ligand>
</feature>
<evidence type="ECO:0000256" key="13">
    <source>
        <dbReference type="ARBA" id="ARBA00022989"/>
    </source>
</evidence>
<evidence type="ECO:0000256" key="10">
    <source>
        <dbReference type="ARBA" id="ARBA00022837"/>
    </source>
</evidence>
<evidence type="ECO:0000256" key="28">
    <source>
        <dbReference type="SAM" id="Coils"/>
    </source>
</evidence>
<feature type="transmembrane region" description="Helical" evidence="29">
    <location>
        <begin position="25"/>
        <end position="41"/>
    </location>
</feature>
<comment type="cofactor">
    <cofactor evidence="3">
        <name>Mg(2+)</name>
        <dbReference type="ChEBI" id="CHEBI:18420"/>
    </cofactor>
</comment>
<evidence type="ECO:0000256" key="1">
    <source>
        <dbReference type="ARBA" id="ARBA00001913"/>
    </source>
</evidence>
<evidence type="ECO:0000256" key="22">
    <source>
        <dbReference type="ARBA" id="ARBA00058858"/>
    </source>
</evidence>
<keyword evidence="18" id="KW-0325">Glycoprotein</keyword>
<organism evidence="30 31">
    <name type="scientific">Ceratodon purpureus</name>
    <name type="common">Fire moss</name>
    <name type="synonym">Dicranum purpureum</name>
    <dbReference type="NCBI Taxonomy" id="3225"/>
    <lineage>
        <taxon>Eukaryota</taxon>
        <taxon>Viridiplantae</taxon>
        <taxon>Streptophyta</taxon>
        <taxon>Embryophyta</taxon>
        <taxon>Bryophyta</taxon>
        <taxon>Bryophytina</taxon>
        <taxon>Bryopsida</taxon>
        <taxon>Dicranidae</taxon>
        <taxon>Pseudoditrichales</taxon>
        <taxon>Ditrichaceae</taxon>
        <taxon>Ceratodon</taxon>
    </lineage>
</organism>
<dbReference type="InterPro" id="IPR001382">
    <property type="entry name" value="Glyco_hydro_47"/>
</dbReference>
<evidence type="ECO:0000256" key="6">
    <source>
        <dbReference type="ARBA" id="ARBA00007658"/>
    </source>
</evidence>
<dbReference type="AlphaFoldDB" id="A0A8T0G4B6"/>
<evidence type="ECO:0000256" key="4">
    <source>
        <dbReference type="ARBA" id="ARBA00004194"/>
    </source>
</evidence>
<evidence type="ECO:0000256" key="26">
    <source>
        <dbReference type="PIRSR" id="PIRSR601382-3"/>
    </source>
</evidence>
<comment type="catalytic activity">
    <reaction evidence="20">
        <text>N(4)-(alpha-D-Man-(1-&gt;2)-alpha-D-Man-(1-&gt;2)-alpha-D-Man-(1-&gt;3)-[alpha-D-Man-(1-&gt;3)-[alpha-D-Man-(1-&gt;2)-alpha-D-Man-(1-&gt;6)]-alpha-D-Man-(1-&gt;6)]-beta-D-Man-(1-&gt;4)-beta-D-GlcNAc-(1-&gt;4)-beta-D-GlcNAc)-L-asparaginyl-[protein] (N-glucan mannose isomer 8A1,2,3B1,3) + 3 H2O = N(4)-(alpha-D-Man-(1-&gt;3)-[alpha-D-Man-(1-&gt;3)-[alpha-D-Man-(1-&gt;6)]-alpha-D-Man-(1-&gt;6)]-beta-D-Man-(1-&gt;4)-beta-D-GlcNAc-(1-&gt;4)-beta-D-GlcNAc)-L-asparaginyl-[protein] (N-glucan mannose isomer 5A1,2) + 3 beta-D-mannose</text>
        <dbReference type="Rhea" id="RHEA:56028"/>
        <dbReference type="Rhea" id="RHEA-COMP:14358"/>
        <dbReference type="Rhea" id="RHEA-COMP:14367"/>
        <dbReference type="ChEBI" id="CHEBI:15377"/>
        <dbReference type="ChEBI" id="CHEBI:28563"/>
        <dbReference type="ChEBI" id="CHEBI:59087"/>
        <dbReference type="ChEBI" id="CHEBI:60628"/>
        <dbReference type="EC" id="3.2.1.113"/>
    </reaction>
</comment>
<keyword evidence="16 29" id="KW-0472">Membrane</keyword>
<evidence type="ECO:0000256" key="21">
    <source>
        <dbReference type="ARBA" id="ARBA00048605"/>
    </source>
</evidence>